<name>A0A3A8MAF2_9BACT</name>
<dbReference type="AlphaFoldDB" id="A0A3A8MAF2"/>
<dbReference type="EMBL" id="RAWG01000612">
    <property type="protein sequence ID" value="RKH26151.1"/>
    <property type="molecule type" value="Genomic_DNA"/>
</dbReference>
<feature type="non-terminal residue" evidence="2">
    <location>
        <position position="65"/>
    </location>
</feature>
<keyword evidence="3" id="KW-1185">Reference proteome</keyword>
<keyword evidence="1" id="KW-0472">Membrane</keyword>
<evidence type="ECO:0000256" key="1">
    <source>
        <dbReference type="SAM" id="Phobius"/>
    </source>
</evidence>
<organism evidence="2 3">
    <name type="scientific">Corallococcus sicarius</name>
    <dbReference type="NCBI Taxonomy" id="2316726"/>
    <lineage>
        <taxon>Bacteria</taxon>
        <taxon>Pseudomonadati</taxon>
        <taxon>Myxococcota</taxon>
        <taxon>Myxococcia</taxon>
        <taxon>Myxococcales</taxon>
        <taxon>Cystobacterineae</taxon>
        <taxon>Myxococcaceae</taxon>
        <taxon>Corallococcus</taxon>
    </lineage>
</organism>
<gene>
    <name evidence="2" type="ORF">D7X12_41210</name>
</gene>
<reference evidence="3" key="1">
    <citation type="submission" date="2018-09" db="EMBL/GenBank/DDBJ databases">
        <authorList>
            <person name="Livingstone P.G."/>
            <person name="Whitworth D.E."/>
        </authorList>
    </citation>
    <scope>NUCLEOTIDE SEQUENCE [LARGE SCALE GENOMIC DNA]</scope>
    <source>
        <strain evidence="3">CA040B</strain>
    </source>
</reference>
<evidence type="ECO:0000313" key="3">
    <source>
        <dbReference type="Proteomes" id="UP000273405"/>
    </source>
</evidence>
<feature type="transmembrane region" description="Helical" evidence="1">
    <location>
        <begin position="21"/>
        <end position="45"/>
    </location>
</feature>
<comment type="caution">
    <text evidence="2">The sequence shown here is derived from an EMBL/GenBank/DDBJ whole genome shotgun (WGS) entry which is preliminary data.</text>
</comment>
<evidence type="ECO:0000313" key="2">
    <source>
        <dbReference type="EMBL" id="RKH26151.1"/>
    </source>
</evidence>
<protein>
    <submittedName>
        <fullName evidence="2">Uncharacterized protein</fullName>
    </submittedName>
</protein>
<accession>A0A3A8MAF2</accession>
<keyword evidence="1" id="KW-1133">Transmembrane helix</keyword>
<sequence>MRMELAGADNPRSRLESRSLLVRRFPPHTLLLMLVALLAFGRLYYVTHRDTPAPAPGQAAVPGKP</sequence>
<proteinExistence type="predicted"/>
<dbReference type="Proteomes" id="UP000273405">
    <property type="component" value="Unassembled WGS sequence"/>
</dbReference>
<keyword evidence="1" id="KW-0812">Transmembrane</keyword>